<name>A0A0E9P9K6_ANGAN</name>
<protein>
    <submittedName>
        <fullName evidence="1">Uncharacterized protein</fullName>
    </submittedName>
</protein>
<dbReference type="EMBL" id="GBXM01107368">
    <property type="protein sequence ID" value="JAH01209.1"/>
    <property type="molecule type" value="Transcribed_RNA"/>
</dbReference>
<dbReference type="AlphaFoldDB" id="A0A0E9P9K6"/>
<sequence length="18" mass="2128">MGRIRRVCGFLSQSMTWV</sequence>
<proteinExistence type="predicted"/>
<evidence type="ECO:0000313" key="1">
    <source>
        <dbReference type="EMBL" id="JAH01209.1"/>
    </source>
</evidence>
<accession>A0A0E9P9K6</accession>
<reference evidence="1" key="1">
    <citation type="submission" date="2014-11" db="EMBL/GenBank/DDBJ databases">
        <authorList>
            <person name="Amaro Gonzalez C."/>
        </authorList>
    </citation>
    <scope>NUCLEOTIDE SEQUENCE</scope>
</reference>
<organism evidence="1">
    <name type="scientific">Anguilla anguilla</name>
    <name type="common">European freshwater eel</name>
    <name type="synonym">Muraena anguilla</name>
    <dbReference type="NCBI Taxonomy" id="7936"/>
    <lineage>
        <taxon>Eukaryota</taxon>
        <taxon>Metazoa</taxon>
        <taxon>Chordata</taxon>
        <taxon>Craniata</taxon>
        <taxon>Vertebrata</taxon>
        <taxon>Euteleostomi</taxon>
        <taxon>Actinopterygii</taxon>
        <taxon>Neopterygii</taxon>
        <taxon>Teleostei</taxon>
        <taxon>Anguilliformes</taxon>
        <taxon>Anguillidae</taxon>
        <taxon>Anguilla</taxon>
    </lineage>
</organism>
<reference evidence="1" key="2">
    <citation type="journal article" date="2015" name="Fish Shellfish Immunol.">
        <title>Early steps in the European eel (Anguilla anguilla)-Vibrio vulnificus interaction in the gills: Role of the RtxA13 toxin.</title>
        <authorList>
            <person name="Callol A."/>
            <person name="Pajuelo D."/>
            <person name="Ebbesson L."/>
            <person name="Teles M."/>
            <person name="MacKenzie S."/>
            <person name="Amaro C."/>
        </authorList>
    </citation>
    <scope>NUCLEOTIDE SEQUENCE</scope>
</reference>